<proteinExistence type="predicted"/>
<evidence type="ECO:0000313" key="2">
    <source>
        <dbReference type="Proteomes" id="UP001153332"/>
    </source>
</evidence>
<gene>
    <name evidence="1" type="ORF">O1611_g9005</name>
</gene>
<comment type="caution">
    <text evidence="1">The sequence shown here is derived from an EMBL/GenBank/DDBJ whole genome shotgun (WGS) entry which is preliminary data.</text>
</comment>
<reference evidence="1" key="1">
    <citation type="submission" date="2022-12" db="EMBL/GenBank/DDBJ databases">
        <title>Genome Sequence of Lasiodiplodia mahajangana.</title>
        <authorList>
            <person name="Buettner E."/>
        </authorList>
    </citation>
    <scope>NUCLEOTIDE SEQUENCE</scope>
    <source>
        <strain evidence="1">VT137</strain>
    </source>
</reference>
<dbReference type="EMBL" id="JAPUUL010002875">
    <property type="protein sequence ID" value="KAJ8124634.1"/>
    <property type="molecule type" value="Genomic_DNA"/>
</dbReference>
<sequence>MFHNRAYRVRSTTAKKQPTLATDPRQGHRSFVPHSSLDPDTPMDGSEQQEHQVIYGDAEIDDASAHTLAQGQRKMEKQRRKEERRAAKRAKQEQEQQQEQQLVSRLENVEEPNHLAEILDSQEHMIAARRQRVEEAPPEAYTNEPAKVQNTSSKKRKRRSRNPADDTSERSPKKSKSPSSRKDGIAAEQDKLARDDVIEGPEESSNGGINFKDLAEQHYRRRKKDKRKSHHDALVDESGLSTETGLGPGEHSRILETDDQMEADLSRNGLGGHEAPNRIEVHQGGDADHVYDSDNSDNMASRAISTGHIITADQFSSSARDSSNDGNTALGYVEIPSSVPRPGSTDGPGAIRSATNRTSTGRKRVVKPDFFSRIVDEVGESINQSPSTAALLRREKKGKEKLVPSSEYETRTSPPSTNGKPRRSKATNMLDGDVSMTPPTSSVNRTQTPTTPVTLSGAFSELEIRNLSRAVERFRDGHNMTQPQVNELIHSNPKGQSAVEFWGSIVATCPGRSRRQVMDQTRRRFHNFVARGTWTAEQDQELRQMYEQYGNKYAMIGQAINRHPEDIRDRIRNYIICGDNQNKNRWSQEEVDQLIEIVEEATAEIRRERDMRGQDDNLPVEEDINWQMVSQSMGRTRSRLQCIVKWKAIKAKLNGDGLDGETLSVEEIVQQAWDTATTISYRNRRIIIQEILKSSVNTDSRIPWLTIRRELGESECKGDLHPSSATIPVDPQARVS</sequence>
<protein>
    <submittedName>
        <fullName evidence="1">Uncharacterized protein</fullName>
    </submittedName>
</protein>
<name>A0ACC2JB44_9PEZI</name>
<evidence type="ECO:0000313" key="1">
    <source>
        <dbReference type="EMBL" id="KAJ8124634.1"/>
    </source>
</evidence>
<organism evidence="1 2">
    <name type="scientific">Lasiodiplodia mahajangana</name>
    <dbReference type="NCBI Taxonomy" id="1108764"/>
    <lineage>
        <taxon>Eukaryota</taxon>
        <taxon>Fungi</taxon>
        <taxon>Dikarya</taxon>
        <taxon>Ascomycota</taxon>
        <taxon>Pezizomycotina</taxon>
        <taxon>Dothideomycetes</taxon>
        <taxon>Dothideomycetes incertae sedis</taxon>
        <taxon>Botryosphaeriales</taxon>
        <taxon>Botryosphaeriaceae</taxon>
        <taxon>Lasiodiplodia</taxon>
    </lineage>
</organism>
<keyword evidence="2" id="KW-1185">Reference proteome</keyword>
<accession>A0ACC2JB44</accession>
<dbReference type="Proteomes" id="UP001153332">
    <property type="component" value="Unassembled WGS sequence"/>
</dbReference>